<dbReference type="HAMAP" id="MF_00017">
    <property type="entry name" value="RecR"/>
    <property type="match status" value="1"/>
</dbReference>
<dbReference type="InterPro" id="IPR023627">
    <property type="entry name" value="Rcmb_RecR"/>
</dbReference>
<dbReference type="InterPro" id="IPR000093">
    <property type="entry name" value="DNA_Rcmb_RecR"/>
</dbReference>
<protein>
    <recommendedName>
        <fullName evidence="7">Recombination protein RecR</fullName>
    </recommendedName>
</protein>
<dbReference type="NCBIfam" id="TIGR00615">
    <property type="entry name" value="recR"/>
    <property type="match status" value="1"/>
</dbReference>
<dbReference type="Proteomes" id="UP000464954">
    <property type="component" value="Chromosome"/>
</dbReference>
<evidence type="ECO:0000259" key="8">
    <source>
        <dbReference type="PROSITE" id="PS50880"/>
    </source>
</evidence>
<evidence type="ECO:0000256" key="7">
    <source>
        <dbReference type="HAMAP-Rule" id="MF_00017"/>
    </source>
</evidence>
<keyword evidence="5 7" id="KW-0233">DNA recombination</keyword>
<keyword evidence="4 7" id="KW-0862">Zinc</keyword>
<evidence type="ECO:0000256" key="1">
    <source>
        <dbReference type="ARBA" id="ARBA00022723"/>
    </source>
</evidence>
<keyword evidence="6 7" id="KW-0234">DNA repair</keyword>
<dbReference type="Pfam" id="PF13662">
    <property type="entry name" value="Toprim_4"/>
    <property type="match status" value="1"/>
</dbReference>
<dbReference type="GO" id="GO:0006310">
    <property type="term" value="P:DNA recombination"/>
    <property type="evidence" value="ECO:0007669"/>
    <property type="project" value="UniProtKB-UniRule"/>
</dbReference>
<dbReference type="GO" id="GO:0003677">
    <property type="term" value="F:DNA binding"/>
    <property type="evidence" value="ECO:0007669"/>
    <property type="project" value="UniProtKB-UniRule"/>
</dbReference>
<evidence type="ECO:0000256" key="3">
    <source>
        <dbReference type="ARBA" id="ARBA00022771"/>
    </source>
</evidence>
<organism evidence="9 10">
    <name type="scientific">Tichowtungia aerotolerans</name>
    <dbReference type="NCBI Taxonomy" id="2697043"/>
    <lineage>
        <taxon>Bacteria</taxon>
        <taxon>Pseudomonadati</taxon>
        <taxon>Kiritimatiellota</taxon>
        <taxon>Tichowtungiia</taxon>
        <taxon>Tichowtungiales</taxon>
        <taxon>Tichowtungiaceae</taxon>
        <taxon>Tichowtungia</taxon>
    </lineage>
</organism>
<dbReference type="CDD" id="cd01025">
    <property type="entry name" value="TOPRIM_recR"/>
    <property type="match status" value="1"/>
</dbReference>
<evidence type="ECO:0000313" key="9">
    <source>
        <dbReference type="EMBL" id="QHI70260.1"/>
    </source>
</evidence>
<keyword evidence="3 7" id="KW-0863">Zinc-finger</keyword>
<name>A0A6P1M6Q4_9BACT</name>
<dbReference type="PANTHER" id="PTHR30446:SF0">
    <property type="entry name" value="RECOMBINATION PROTEIN RECR"/>
    <property type="match status" value="1"/>
</dbReference>
<comment type="function">
    <text evidence="7">May play a role in DNA repair. It seems to be involved in an RecBC-independent recombinational process of DNA repair. It may act with RecF and RecO.</text>
</comment>
<dbReference type="Gene3D" id="3.40.1360.10">
    <property type="match status" value="1"/>
</dbReference>
<proteinExistence type="inferred from homology"/>
<gene>
    <name evidence="7 9" type="primary">recR</name>
    <name evidence="9" type="ORF">GT409_12685</name>
</gene>
<evidence type="ECO:0000256" key="6">
    <source>
        <dbReference type="ARBA" id="ARBA00023204"/>
    </source>
</evidence>
<evidence type="ECO:0000313" key="10">
    <source>
        <dbReference type="Proteomes" id="UP000464954"/>
    </source>
</evidence>
<accession>A0A6P1M6Q4</accession>
<dbReference type="GO" id="GO:0006281">
    <property type="term" value="P:DNA repair"/>
    <property type="evidence" value="ECO:0007669"/>
    <property type="project" value="UniProtKB-UniRule"/>
</dbReference>
<dbReference type="Pfam" id="PF21176">
    <property type="entry name" value="RecR_HhH"/>
    <property type="match status" value="1"/>
</dbReference>
<dbReference type="PANTHER" id="PTHR30446">
    <property type="entry name" value="RECOMBINATION PROTEIN RECR"/>
    <property type="match status" value="1"/>
</dbReference>
<dbReference type="AlphaFoldDB" id="A0A6P1M6Q4"/>
<evidence type="ECO:0000256" key="5">
    <source>
        <dbReference type="ARBA" id="ARBA00023172"/>
    </source>
</evidence>
<dbReference type="InterPro" id="IPR034137">
    <property type="entry name" value="TOPRIM_RecR"/>
</dbReference>
<dbReference type="InterPro" id="IPR006171">
    <property type="entry name" value="TOPRIM_dom"/>
</dbReference>
<comment type="caution">
    <text evidence="7">Lacks conserved residue(s) required for the propagation of feature annotation.</text>
</comment>
<dbReference type="Pfam" id="PF21175">
    <property type="entry name" value="RecR_C"/>
    <property type="match status" value="1"/>
</dbReference>
<dbReference type="GO" id="GO:0008270">
    <property type="term" value="F:zinc ion binding"/>
    <property type="evidence" value="ECO:0007669"/>
    <property type="project" value="UniProtKB-KW"/>
</dbReference>
<comment type="similarity">
    <text evidence="7">Belongs to the RecR family.</text>
</comment>
<sequence length="200" mass="21654">MKHFLPLDDLVAAFEKLPGIGKRSAERMAMAIVQSRDGLARRLAEALLAADEQVGTCSRCGSITITKEDPCAICTDGRRASGLLCVVERPGDIMKIEKSHSFQGRYHVLGGHLSPALGKGISDLRVNELLTRLQPEEIQEVILALGTDVESEATASYIAEVLHSRDITVSRLAFGLPSGSAVEYADTTTLQRAIQGRQRL</sequence>
<dbReference type="KEGG" id="taer:GT409_12685"/>
<keyword evidence="1 7" id="KW-0479">Metal-binding</keyword>
<dbReference type="PROSITE" id="PS50880">
    <property type="entry name" value="TOPRIM"/>
    <property type="match status" value="1"/>
</dbReference>
<evidence type="ECO:0000256" key="2">
    <source>
        <dbReference type="ARBA" id="ARBA00022763"/>
    </source>
</evidence>
<feature type="domain" description="Toprim" evidence="8">
    <location>
        <begin position="82"/>
        <end position="177"/>
    </location>
</feature>
<keyword evidence="10" id="KW-1185">Reference proteome</keyword>
<dbReference type="EMBL" id="CP047593">
    <property type="protein sequence ID" value="QHI70260.1"/>
    <property type="molecule type" value="Genomic_DNA"/>
</dbReference>
<evidence type="ECO:0000256" key="4">
    <source>
        <dbReference type="ARBA" id="ARBA00022833"/>
    </source>
</evidence>
<dbReference type="Gene3D" id="1.10.8.420">
    <property type="entry name" value="RecR Domain 1"/>
    <property type="match status" value="1"/>
</dbReference>
<dbReference type="SMART" id="SM00493">
    <property type="entry name" value="TOPRIM"/>
    <property type="match status" value="1"/>
</dbReference>
<dbReference type="RefSeq" id="WP_160629437.1">
    <property type="nucleotide sequence ID" value="NZ_CP047593.1"/>
</dbReference>
<dbReference type="SUPFAM" id="SSF111304">
    <property type="entry name" value="Recombination protein RecR"/>
    <property type="match status" value="1"/>
</dbReference>
<keyword evidence="2 7" id="KW-0227">DNA damage</keyword>
<reference evidence="9 10" key="1">
    <citation type="submission" date="2020-01" db="EMBL/GenBank/DDBJ databases">
        <title>Ponticoccus aerotolerans gen. nov., sp. nov., an anaerobic bacterium and proposal of Ponticoccusceae fam. nov., Ponticoccusles ord. nov. and Ponticoccuse classis nov. in the phylum Kiritimatiellaeota.</title>
        <authorList>
            <person name="Zhou L.Y."/>
            <person name="Du Z.J."/>
        </authorList>
    </citation>
    <scope>NUCLEOTIDE SEQUENCE [LARGE SCALE GENOMIC DNA]</scope>
    <source>
        <strain evidence="9 10">S-5007</strain>
    </source>
</reference>